<dbReference type="KEGG" id="rter:IDM49_10985"/>
<feature type="domain" description="YrhK" evidence="2">
    <location>
        <begin position="22"/>
        <end position="76"/>
    </location>
</feature>
<dbReference type="RefSeq" id="WP_168615481.1">
    <property type="nucleotide sequence ID" value="NZ_BAAAOX010000017.1"/>
</dbReference>
<dbReference type="Pfam" id="PF14145">
    <property type="entry name" value="YrhK"/>
    <property type="match status" value="1"/>
</dbReference>
<keyword evidence="1" id="KW-1133">Transmembrane helix</keyword>
<keyword evidence="4" id="KW-1185">Reference proteome</keyword>
<dbReference type="EMBL" id="CP061539">
    <property type="protein sequence ID" value="QNV37702.1"/>
    <property type="molecule type" value="Genomic_DNA"/>
</dbReference>
<evidence type="ECO:0000259" key="2">
    <source>
        <dbReference type="Pfam" id="PF14145"/>
    </source>
</evidence>
<gene>
    <name evidence="3" type="ORF">IDM49_10985</name>
</gene>
<protein>
    <submittedName>
        <fullName evidence="3">YrhK family protein</fullName>
    </submittedName>
</protein>
<dbReference type="GeneID" id="96624765"/>
<feature type="transmembrane region" description="Helical" evidence="1">
    <location>
        <begin position="28"/>
        <end position="47"/>
    </location>
</feature>
<dbReference type="Proteomes" id="UP000516404">
    <property type="component" value="Chromosome"/>
</dbReference>
<evidence type="ECO:0000313" key="4">
    <source>
        <dbReference type="Proteomes" id="UP000516404"/>
    </source>
</evidence>
<keyword evidence="1" id="KW-0812">Transmembrane</keyword>
<evidence type="ECO:0000313" key="3">
    <source>
        <dbReference type="EMBL" id="QNV37702.1"/>
    </source>
</evidence>
<reference evidence="3 4" key="1">
    <citation type="submission" date="2020-09" db="EMBL/GenBank/DDBJ databases">
        <title>Investigation of environmental microbes.</title>
        <authorList>
            <person name="Ou Y."/>
            <person name="Kang Q."/>
        </authorList>
    </citation>
    <scope>NUCLEOTIDE SEQUENCE [LARGE SCALE GENOMIC DNA]</scope>
    <source>
        <strain evidence="3 4">KJZ-14</strain>
    </source>
</reference>
<organism evidence="3 4">
    <name type="scientific">Rothia terrae</name>
    <dbReference type="NCBI Taxonomy" id="396015"/>
    <lineage>
        <taxon>Bacteria</taxon>
        <taxon>Bacillati</taxon>
        <taxon>Actinomycetota</taxon>
        <taxon>Actinomycetes</taxon>
        <taxon>Micrococcales</taxon>
        <taxon>Micrococcaceae</taxon>
        <taxon>Rothia</taxon>
    </lineage>
</organism>
<dbReference type="InterPro" id="IPR025424">
    <property type="entry name" value="YrhK_domain"/>
</dbReference>
<sequence>MTEKSHDLTLTIGHDELTIRDRYETLSILNDILIGVIFLVGSILFFSESTTYEGTWLFVIGSVLMLIRPCIRITRRFHLQKVRAQHPSVRAPHESSFDY</sequence>
<feature type="transmembrane region" description="Helical" evidence="1">
    <location>
        <begin position="53"/>
        <end position="71"/>
    </location>
</feature>
<keyword evidence="1" id="KW-0472">Membrane</keyword>
<dbReference type="AlphaFoldDB" id="A0A7H2BDF6"/>
<name>A0A7H2BDF6_9MICC</name>
<accession>A0A7H2BDF6</accession>
<proteinExistence type="predicted"/>
<evidence type="ECO:0000256" key="1">
    <source>
        <dbReference type="SAM" id="Phobius"/>
    </source>
</evidence>